<gene>
    <name evidence="2" type="ORF">LSAA_5521</name>
</gene>
<evidence type="ECO:0000313" key="2">
    <source>
        <dbReference type="EMBL" id="CAF2849904.1"/>
    </source>
</evidence>
<sequence length="100" mass="11737">MVIEEDRFYKVRPIFKHLNKTAEINKAEEFLSVDEVMVPYCRRHRDKQFIRGNPVRFGFKLWDAGKSDGTLLHVEPYCDSYTKVPDHVLGHGPNIVMEMV</sequence>
<dbReference type="OrthoDB" id="6378761at2759"/>
<organism evidence="2 3">
    <name type="scientific">Lepeophtheirus salmonis</name>
    <name type="common">Salmon louse</name>
    <name type="synonym">Caligus salmonis</name>
    <dbReference type="NCBI Taxonomy" id="72036"/>
    <lineage>
        <taxon>Eukaryota</taxon>
        <taxon>Metazoa</taxon>
        <taxon>Ecdysozoa</taxon>
        <taxon>Arthropoda</taxon>
        <taxon>Crustacea</taxon>
        <taxon>Multicrustacea</taxon>
        <taxon>Hexanauplia</taxon>
        <taxon>Copepoda</taxon>
        <taxon>Siphonostomatoida</taxon>
        <taxon>Caligidae</taxon>
        <taxon>Lepeophtheirus</taxon>
    </lineage>
</organism>
<evidence type="ECO:0000313" key="3">
    <source>
        <dbReference type="Proteomes" id="UP000675881"/>
    </source>
</evidence>
<dbReference type="GO" id="GO:0043565">
    <property type="term" value="F:sequence-specific DNA binding"/>
    <property type="evidence" value="ECO:0007669"/>
    <property type="project" value="TreeGrafter"/>
</dbReference>
<dbReference type="InterPro" id="IPR052638">
    <property type="entry name" value="PiggyBac_TE-derived"/>
</dbReference>
<accession>A0A7R8H407</accession>
<dbReference type="Pfam" id="PF13843">
    <property type="entry name" value="DDE_Tnp_1_7"/>
    <property type="match status" value="1"/>
</dbReference>
<reference evidence="2" key="1">
    <citation type="submission" date="2021-02" db="EMBL/GenBank/DDBJ databases">
        <authorList>
            <person name="Bekaert M."/>
        </authorList>
    </citation>
    <scope>NUCLEOTIDE SEQUENCE</scope>
    <source>
        <strain evidence="2">IoA-00</strain>
    </source>
</reference>
<evidence type="ECO:0000259" key="1">
    <source>
        <dbReference type="Pfam" id="PF13843"/>
    </source>
</evidence>
<dbReference type="PANTHER" id="PTHR47055">
    <property type="entry name" value="DDE_TNP_1_7 DOMAIN-CONTAINING PROTEIN"/>
    <property type="match status" value="1"/>
</dbReference>
<protein>
    <submittedName>
        <fullName evidence="2">(salmon louse) hypothetical protein</fullName>
    </submittedName>
</protein>
<dbReference type="InterPro" id="IPR029526">
    <property type="entry name" value="PGBD"/>
</dbReference>
<dbReference type="EMBL" id="HG994593">
    <property type="protein sequence ID" value="CAF2849904.1"/>
    <property type="molecule type" value="Genomic_DNA"/>
</dbReference>
<dbReference type="AlphaFoldDB" id="A0A7R8H407"/>
<dbReference type="PANTHER" id="PTHR47055:SF3">
    <property type="entry name" value="PHORBOL-ESTER_DAG-TYPE DOMAIN-CONTAINING PROTEIN"/>
    <property type="match status" value="1"/>
</dbReference>
<dbReference type="Proteomes" id="UP000675881">
    <property type="component" value="Chromosome 14"/>
</dbReference>
<feature type="domain" description="PiggyBac transposable element-derived protein" evidence="1">
    <location>
        <begin position="4"/>
        <end position="100"/>
    </location>
</feature>
<proteinExistence type="predicted"/>
<name>A0A7R8H407_LEPSM</name>
<keyword evidence="3" id="KW-1185">Reference proteome</keyword>